<organism evidence="2 3">
    <name type="scientific">Candidatus Enterocloster faecavium</name>
    <dbReference type="NCBI Taxonomy" id="2838560"/>
    <lineage>
        <taxon>Bacteria</taxon>
        <taxon>Bacillati</taxon>
        <taxon>Bacillota</taxon>
        <taxon>Clostridia</taxon>
        <taxon>Lachnospirales</taxon>
        <taxon>Lachnospiraceae</taxon>
        <taxon>Enterocloster</taxon>
    </lineage>
</organism>
<dbReference type="PANTHER" id="PTHR34825:SF1">
    <property type="entry name" value="AAA-ATPASE-LIKE DOMAIN-CONTAINING PROTEIN"/>
    <property type="match status" value="1"/>
</dbReference>
<dbReference type="PANTHER" id="PTHR34825">
    <property type="entry name" value="CONSERVED PROTEIN, WITH A WEAK D-GALACTARATE DEHYDRATASE/ALTRONATE HYDROLASE DOMAIN"/>
    <property type="match status" value="1"/>
</dbReference>
<dbReference type="EMBL" id="DWYS01000070">
    <property type="protein sequence ID" value="HJB07416.1"/>
    <property type="molecule type" value="Genomic_DNA"/>
</dbReference>
<keyword evidence="2" id="KW-0547">Nucleotide-binding</keyword>
<dbReference type="Pfam" id="PF08011">
    <property type="entry name" value="PDDEXK_9"/>
    <property type="match status" value="1"/>
</dbReference>
<dbReference type="InterPro" id="IPR012547">
    <property type="entry name" value="PDDEXK_9"/>
</dbReference>
<evidence type="ECO:0000313" key="2">
    <source>
        <dbReference type="EMBL" id="HJB07416.1"/>
    </source>
</evidence>
<sequence>MTMKRLPIGIDDFEKLRQGGYYYVDKTLMIKDFLEMKDEVALIARPRRFGKTLNMTMLRDFFDMTKNSLDLFHGLAIMETEYGKQINSRPVIYFTFKDCKGDTAEDVFLLVKQKIYQEFLRYEKILRGKLDRTSYEGMDFYDMIDALRNPKTPIPLWTNSIQLLTQIVKEIFGVPPILLIDEYDQPIMSSYEKNFHEQMGTFFSNLYGSAMKGNPALGQALLTGVQRVAKESIFSQFNNARVYTVLNPQYASYFGLTEPEVEALLRTYGLSLTEAVKKEYDGYSFGGVEVYNPWSLLNYADTKVLDYYWINTSSNAFIRKILQRADQRFWENFDHLVLGEEVVVGLTLETSYIERDSNYSLWGLLVNSGYLTVRQRVDVNTAVVKIPNEEVMSEFQVLISEIAGIEALDLRQMFQALLKKDMERFLKIYRGIVISCTRYMDAKENAYHMLFLGMCITLKGLYRVTSNLESGYGRSDIILESKKAGYPHVIIEFKQGKDLERLKKEALQQIIEQKYYADLHGEVLCVGLAHDKKKCEMEYRVIEN</sequence>
<protein>
    <submittedName>
        <fullName evidence="2">ATP-binding protein</fullName>
    </submittedName>
</protein>
<gene>
    <name evidence="2" type="ORF">H9716_06055</name>
</gene>
<reference evidence="2" key="1">
    <citation type="journal article" date="2021" name="PeerJ">
        <title>Extensive microbial diversity within the chicken gut microbiome revealed by metagenomics and culture.</title>
        <authorList>
            <person name="Gilroy R."/>
            <person name="Ravi A."/>
            <person name="Getino M."/>
            <person name="Pursley I."/>
            <person name="Horton D.L."/>
            <person name="Alikhan N.F."/>
            <person name="Baker D."/>
            <person name="Gharbi K."/>
            <person name="Hall N."/>
            <person name="Watson M."/>
            <person name="Adriaenssens E.M."/>
            <person name="Foster-Nyarko E."/>
            <person name="Jarju S."/>
            <person name="Secka A."/>
            <person name="Antonio M."/>
            <person name="Oren A."/>
            <person name="Chaudhuri R.R."/>
            <person name="La Ragione R."/>
            <person name="Hildebrand F."/>
            <person name="Pallen M.J."/>
        </authorList>
    </citation>
    <scope>NUCLEOTIDE SEQUENCE</scope>
    <source>
        <strain evidence="2">CHK188-4685</strain>
    </source>
</reference>
<accession>A0A9D2RLE4</accession>
<proteinExistence type="predicted"/>
<evidence type="ECO:0000313" key="3">
    <source>
        <dbReference type="Proteomes" id="UP000886804"/>
    </source>
</evidence>
<feature type="domain" description="AAA-ATPase-like" evidence="1">
    <location>
        <begin position="7"/>
        <end position="234"/>
    </location>
</feature>
<comment type="caution">
    <text evidence="2">The sequence shown here is derived from an EMBL/GenBank/DDBJ whole genome shotgun (WGS) entry which is preliminary data.</text>
</comment>
<name>A0A9D2RLE4_9FIRM</name>
<reference evidence="2" key="2">
    <citation type="submission" date="2021-04" db="EMBL/GenBank/DDBJ databases">
        <authorList>
            <person name="Gilroy R."/>
        </authorList>
    </citation>
    <scope>NUCLEOTIDE SEQUENCE</scope>
    <source>
        <strain evidence="2">CHK188-4685</strain>
    </source>
</reference>
<evidence type="ECO:0000259" key="1">
    <source>
        <dbReference type="Pfam" id="PF09820"/>
    </source>
</evidence>
<dbReference type="AlphaFoldDB" id="A0A9D2RLE4"/>
<dbReference type="InterPro" id="IPR018631">
    <property type="entry name" value="AAA-ATPase-like_dom"/>
</dbReference>
<dbReference type="GO" id="GO:0005524">
    <property type="term" value="F:ATP binding"/>
    <property type="evidence" value="ECO:0007669"/>
    <property type="project" value="UniProtKB-KW"/>
</dbReference>
<keyword evidence="2" id="KW-0067">ATP-binding</keyword>
<dbReference type="Pfam" id="PF09820">
    <property type="entry name" value="AAA-ATPase_like"/>
    <property type="match status" value="1"/>
</dbReference>
<dbReference type="Proteomes" id="UP000886804">
    <property type="component" value="Unassembled WGS sequence"/>
</dbReference>